<dbReference type="EMBL" id="WWCX01000001">
    <property type="protein sequence ID" value="MYM92417.1"/>
    <property type="molecule type" value="Genomic_DNA"/>
</dbReference>
<sequence length="281" mass="32067">MSKKSKPEPLPKPVRINCENCRHFTGSAFWHKFDCGKGHEREESWSFMREACADNAPLRRDELIFKRFKLFWSGGEQKLKNKKAVVRRTSTNLRAAMTEFEKVLDAEQVAAIKAAANAFDRLGDDIGRAAQLAKQYEEDQKAELARKRQAQLDAIAAGYLGIAGDIKVLEIARDMEAFIGREGRAWYKPLSGDKQGYIPIYEGNISSEIRVYEMNPSAKNLHALRTRFAECLEELQSDMRPSFTATPDHFNQFRIWRAQQNEIARLAASDPTIVQLKPQSR</sequence>
<dbReference type="AlphaFoldDB" id="A0A845GI25"/>
<accession>A0A845GI25</accession>
<gene>
    <name evidence="1" type="ORF">GTP90_00920</name>
</gene>
<reference evidence="1" key="1">
    <citation type="submission" date="2019-12" db="EMBL/GenBank/DDBJ databases">
        <title>Novel species isolated from a subtropical stream in China.</title>
        <authorList>
            <person name="Lu H."/>
        </authorList>
    </citation>
    <scope>NUCLEOTIDE SEQUENCE [LARGE SCALE GENOMIC DNA]</scope>
    <source>
        <strain evidence="1">FT81W</strain>
    </source>
</reference>
<name>A0A845GI25_9BURK</name>
<protein>
    <submittedName>
        <fullName evidence="1">Uncharacterized protein</fullName>
    </submittedName>
</protein>
<evidence type="ECO:0000313" key="2">
    <source>
        <dbReference type="Proteomes" id="UP000447355"/>
    </source>
</evidence>
<comment type="caution">
    <text evidence="1">The sequence shown here is derived from an EMBL/GenBank/DDBJ whole genome shotgun (WGS) entry which is preliminary data.</text>
</comment>
<dbReference type="RefSeq" id="WP_161081689.1">
    <property type="nucleotide sequence ID" value="NZ_WWCX01000001.1"/>
</dbReference>
<dbReference type="Proteomes" id="UP000447355">
    <property type="component" value="Unassembled WGS sequence"/>
</dbReference>
<evidence type="ECO:0000313" key="1">
    <source>
        <dbReference type="EMBL" id="MYM92417.1"/>
    </source>
</evidence>
<proteinExistence type="predicted"/>
<organism evidence="1 2">
    <name type="scientific">Duganella vulcania</name>
    <dbReference type="NCBI Taxonomy" id="2692166"/>
    <lineage>
        <taxon>Bacteria</taxon>
        <taxon>Pseudomonadati</taxon>
        <taxon>Pseudomonadota</taxon>
        <taxon>Betaproteobacteria</taxon>
        <taxon>Burkholderiales</taxon>
        <taxon>Oxalobacteraceae</taxon>
        <taxon>Telluria group</taxon>
        <taxon>Duganella</taxon>
    </lineage>
</organism>